<feature type="signal peptide" evidence="5">
    <location>
        <begin position="1"/>
        <end position="19"/>
    </location>
</feature>
<dbReference type="SMART" id="SM00131">
    <property type="entry name" value="KU"/>
    <property type="match status" value="4"/>
</dbReference>
<evidence type="ECO:0000259" key="6">
    <source>
        <dbReference type="PROSITE" id="PS50279"/>
    </source>
</evidence>
<evidence type="ECO:0000256" key="3">
    <source>
        <dbReference type="ARBA" id="ARBA00022729"/>
    </source>
</evidence>
<feature type="chain" id="PRO_5026021300" evidence="5">
    <location>
        <begin position="20"/>
        <end position="349"/>
    </location>
</feature>
<evidence type="ECO:0000256" key="5">
    <source>
        <dbReference type="SAM" id="SignalP"/>
    </source>
</evidence>
<reference evidence="7" key="1">
    <citation type="submission" date="2020-03" db="EMBL/GenBank/DDBJ databases">
        <title>A transcriptome and proteome of the tick Rhipicephalus microplus shaped by the genetic composition of its hosts and developmental stage.</title>
        <authorList>
            <person name="Garcia G.R."/>
            <person name="Ribeiro J.M.C."/>
            <person name="Maruyama S.R."/>
            <person name="Gardinasse L.G."/>
            <person name="Nelson K."/>
            <person name="Ferreira B.R."/>
            <person name="Andrade T.G."/>
            <person name="Santos I.K.F.M."/>
        </authorList>
    </citation>
    <scope>NUCLEOTIDE SEQUENCE</scope>
    <source>
        <strain evidence="7">NSGR</strain>
        <tissue evidence="7">Salivary glands</tissue>
    </source>
</reference>
<dbReference type="OrthoDB" id="10548090at2759"/>
<feature type="domain" description="BPTI/Kunitz inhibitor" evidence="6">
    <location>
        <begin position="210"/>
        <end position="261"/>
    </location>
</feature>
<comment type="subcellular location">
    <subcellularLocation>
        <location evidence="1">Secreted</location>
    </subcellularLocation>
</comment>
<organism evidence="7">
    <name type="scientific">Rhipicephalus microplus</name>
    <name type="common">Cattle tick</name>
    <name type="synonym">Boophilus microplus</name>
    <dbReference type="NCBI Taxonomy" id="6941"/>
    <lineage>
        <taxon>Eukaryota</taxon>
        <taxon>Metazoa</taxon>
        <taxon>Ecdysozoa</taxon>
        <taxon>Arthropoda</taxon>
        <taxon>Chelicerata</taxon>
        <taxon>Arachnida</taxon>
        <taxon>Acari</taxon>
        <taxon>Parasitiformes</taxon>
        <taxon>Ixodida</taxon>
        <taxon>Ixodoidea</taxon>
        <taxon>Ixodidae</taxon>
        <taxon>Rhipicephalinae</taxon>
        <taxon>Rhipicephalus</taxon>
        <taxon>Boophilus</taxon>
    </lineage>
</organism>
<evidence type="ECO:0000313" key="7">
    <source>
        <dbReference type="EMBL" id="NIE45536.1"/>
    </source>
</evidence>
<dbReference type="PANTHER" id="PTHR45938">
    <property type="entry name" value="ACP24A4-RELATED"/>
    <property type="match status" value="1"/>
</dbReference>
<protein>
    <submittedName>
        <fullName evidence="7">Putative bovine pancreatic trypsin inhibitor</fullName>
    </submittedName>
</protein>
<dbReference type="InterPro" id="IPR036880">
    <property type="entry name" value="Kunitz_BPTI_sf"/>
</dbReference>
<keyword evidence="3 5" id="KW-0732">Signal</keyword>
<dbReference type="GO" id="GO:0004867">
    <property type="term" value="F:serine-type endopeptidase inhibitor activity"/>
    <property type="evidence" value="ECO:0007669"/>
    <property type="project" value="InterPro"/>
</dbReference>
<dbReference type="PROSITE" id="PS50279">
    <property type="entry name" value="BPTI_KUNITZ_2"/>
    <property type="match status" value="4"/>
</dbReference>
<feature type="domain" description="BPTI/Kunitz inhibitor" evidence="6">
    <location>
        <begin position="271"/>
        <end position="321"/>
    </location>
</feature>
<feature type="domain" description="BPTI/Kunitz inhibitor" evidence="6">
    <location>
        <begin position="88"/>
        <end position="138"/>
    </location>
</feature>
<dbReference type="GO" id="GO:0005615">
    <property type="term" value="C:extracellular space"/>
    <property type="evidence" value="ECO:0007669"/>
    <property type="project" value="TreeGrafter"/>
</dbReference>
<name>A0A6G5A5S3_RHIMP</name>
<dbReference type="Gene3D" id="4.10.410.10">
    <property type="entry name" value="Pancreatic trypsin inhibitor Kunitz domain"/>
    <property type="match status" value="5"/>
</dbReference>
<dbReference type="SUPFAM" id="SSF57362">
    <property type="entry name" value="BPTI-like"/>
    <property type="match status" value="5"/>
</dbReference>
<proteinExistence type="predicted"/>
<dbReference type="AlphaFoldDB" id="A0A6G5A5S3"/>
<dbReference type="VEuPathDB" id="VectorBase:LOC119168335"/>
<dbReference type="GO" id="GO:0050431">
    <property type="term" value="F:transforming growth factor beta binding"/>
    <property type="evidence" value="ECO:0007669"/>
    <property type="project" value="TreeGrafter"/>
</dbReference>
<dbReference type="InterPro" id="IPR002223">
    <property type="entry name" value="Kunitz_BPTI"/>
</dbReference>
<feature type="domain" description="BPTI/Kunitz inhibitor" evidence="6">
    <location>
        <begin position="149"/>
        <end position="199"/>
    </location>
</feature>
<keyword evidence="2" id="KW-0964">Secreted</keyword>
<evidence type="ECO:0000256" key="1">
    <source>
        <dbReference type="ARBA" id="ARBA00004613"/>
    </source>
</evidence>
<sequence>MALLHNAIAFLITIAYIRAVPHTAALCRQRPIKGGCQLVNETWQYEPRTKMCFPQRNVICGGRQGRFQTKELCMNCQQNNVKKGQLACPPTPLFGGCQPRHHHWYFDPEYRQCQRFQPGECSGGENHFVTEYKCRETCLPGMLKPPPRCQQRLVRGHCHELQHFWTFDYRKNDCVQYPKGLCGSGPNIFVSREKCMTACNKPLGRKMPDCLKKPRIGSCHQKKFAWFFDGLVGRCRMFSYGDCGAPGSNHFESEVMCKKECMRIGDPYPVCSAKPISAYCLGFGTYWYFDITANNCYRFKGGWCGKNANGFVSYEACMSYCSYPEAPSYPPQSINNLPGQLQQQVKGTG</sequence>
<dbReference type="GO" id="GO:0048019">
    <property type="term" value="F:receptor antagonist activity"/>
    <property type="evidence" value="ECO:0007669"/>
    <property type="project" value="TreeGrafter"/>
</dbReference>
<evidence type="ECO:0000256" key="2">
    <source>
        <dbReference type="ARBA" id="ARBA00022525"/>
    </source>
</evidence>
<dbReference type="EMBL" id="GIKN01003263">
    <property type="protein sequence ID" value="NIE45536.1"/>
    <property type="molecule type" value="Transcribed_RNA"/>
</dbReference>
<accession>A0A6G5A5S3</accession>
<dbReference type="PANTHER" id="PTHR45938:SF11">
    <property type="entry name" value="WAP, KAZAL, IMMUNOGLOBULIN, KUNITZ AND NTR DOMAIN-CONTAINING PROTEIN 2-LIKE"/>
    <property type="match status" value="1"/>
</dbReference>
<keyword evidence="4" id="KW-1015">Disulfide bond</keyword>
<dbReference type="Pfam" id="PF00014">
    <property type="entry name" value="Kunitz_BPTI"/>
    <property type="match status" value="4"/>
</dbReference>
<evidence type="ECO:0000256" key="4">
    <source>
        <dbReference type="ARBA" id="ARBA00023157"/>
    </source>
</evidence>
<dbReference type="VEuPathDB" id="VectorBase:LOC119167915"/>